<accession>A0A2N5SEG8</accession>
<comment type="similarity">
    <text evidence="2 9">Belongs to the anamorsin family.</text>
</comment>
<comment type="cofactor">
    <cofactor evidence="1 9">
        <name>[4Fe-4S] cluster</name>
        <dbReference type="ChEBI" id="CHEBI:49883"/>
    </cofactor>
</comment>
<evidence type="ECO:0000256" key="4">
    <source>
        <dbReference type="ARBA" id="ARBA00022490"/>
    </source>
</evidence>
<sequence>MTISNNSAKTILLVGSPRSIKDGTYTELITRFDNQGPSNVVEKQLCDRISDGAAKLSPSQFDAIHLVVDVADLSLSTSSQSPETFLNLILPSLKPLGNLTWATHSALSDIVSALKKSSVVNDVQMVSGPDGAQLVSATKSASASNSVTINLPKKTTKASLWSFTTADTELIDDSSLLTEEDLQKPNTTTTEDCNPKKAKKACKNCTCGLRELELAQDNDLPAHLKAPGSALPAQPTDPSKLVVNGTEKTFTSSCGSCYLGDAFRCSSCPYLGMPAFEPGQPVKLTAEMGDDIQT</sequence>
<feature type="domain" description="Fe-S cluster assembly protein Dre2 N-terminal" evidence="11">
    <location>
        <begin position="32"/>
        <end position="134"/>
    </location>
</feature>
<evidence type="ECO:0000256" key="5">
    <source>
        <dbReference type="ARBA" id="ARBA00022723"/>
    </source>
</evidence>
<keyword evidence="6 9" id="KW-0408">Iron</keyword>
<gene>
    <name evidence="12" type="ORF">PCASD_24084</name>
</gene>
<evidence type="ECO:0000259" key="10">
    <source>
        <dbReference type="Pfam" id="PF05093"/>
    </source>
</evidence>
<reference evidence="12 13" key="1">
    <citation type="submission" date="2017-11" db="EMBL/GenBank/DDBJ databases">
        <title>De novo assembly and phasing of dikaryotic genomes from two isolates of Puccinia coronata f. sp. avenae, the causal agent of oat crown rust.</title>
        <authorList>
            <person name="Miller M.E."/>
            <person name="Zhang Y."/>
            <person name="Omidvar V."/>
            <person name="Sperschneider J."/>
            <person name="Schwessinger B."/>
            <person name="Raley C."/>
            <person name="Palmer J.M."/>
            <person name="Garnica D."/>
            <person name="Upadhyaya N."/>
            <person name="Rathjen J."/>
            <person name="Taylor J.M."/>
            <person name="Park R.F."/>
            <person name="Dodds P.N."/>
            <person name="Hirsch C.D."/>
            <person name="Kianian S.F."/>
            <person name="Figueroa M."/>
        </authorList>
    </citation>
    <scope>NUCLEOTIDE SEQUENCE [LARGE SCALE GENOMIC DNA]</scope>
    <source>
        <strain evidence="12">12SD80</strain>
    </source>
</reference>
<feature type="binding site" evidence="9">
    <location>
        <position position="207"/>
    </location>
    <ligand>
        <name>[2Fe-2S] cluster</name>
        <dbReference type="ChEBI" id="CHEBI:190135"/>
    </ligand>
</feature>
<evidence type="ECO:0000256" key="8">
    <source>
        <dbReference type="ARBA" id="ARBA00023128"/>
    </source>
</evidence>
<name>A0A2N5SEG8_9BASI</name>
<keyword evidence="3 9" id="KW-0004">4Fe-4S</keyword>
<dbReference type="HAMAP" id="MF_03115">
    <property type="entry name" value="Anamorsin"/>
    <property type="match status" value="1"/>
</dbReference>
<dbReference type="GO" id="GO:0051539">
    <property type="term" value="F:4 iron, 4 sulfur cluster binding"/>
    <property type="evidence" value="ECO:0007669"/>
    <property type="project" value="UniProtKB-KW"/>
</dbReference>
<comment type="cofactor">
    <cofactor evidence="9">
        <name>[2Fe-2S] cluster</name>
        <dbReference type="ChEBI" id="CHEBI:190135"/>
    </cofactor>
</comment>
<dbReference type="PANTHER" id="PTHR13273:SF14">
    <property type="entry name" value="ANAMORSIN"/>
    <property type="match status" value="1"/>
</dbReference>
<feature type="binding site" evidence="9">
    <location>
        <position position="268"/>
    </location>
    <ligand>
        <name>[4Fe-4S] cluster</name>
        <dbReference type="ChEBI" id="CHEBI:49883"/>
    </ligand>
</feature>
<feature type="region of interest" description="Fe-S binding site B" evidence="9">
    <location>
        <begin position="254"/>
        <end position="268"/>
    </location>
</feature>
<dbReference type="GO" id="GO:0009055">
    <property type="term" value="F:electron transfer activity"/>
    <property type="evidence" value="ECO:0007669"/>
    <property type="project" value="UniProtKB-UniRule"/>
</dbReference>
<evidence type="ECO:0000313" key="12">
    <source>
        <dbReference type="EMBL" id="PLW11599.1"/>
    </source>
</evidence>
<comment type="caution">
    <text evidence="12">The sequence shown here is derived from an EMBL/GenBank/DDBJ whole genome shotgun (WGS) entry which is preliminary data.</text>
</comment>
<evidence type="ECO:0000256" key="7">
    <source>
        <dbReference type="ARBA" id="ARBA00023014"/>
    </source>
</evidence>
<evidence type="ECO:0000259" key="11">
    <source>
        <dbReference type="Pfam" id="PF16803"/>
    </source>
</evidence>
<feature type="binding site" evidence="9">
    <location>
        <position position="257"/>
    </location>
    <ligand>
        <name>[4Fe-4S] cluster</name>
        <dbReference type="ChEBI" id="CHEBI:49883"/>
    </ligand>
</feature>
<feature type="short sequence motif" description="Cx2C motif 2" evidence="9">
    <location>
        <begin position="265"/>
        <end position="268"/>
    </location>
</feature>
<evidence type="ECO:0000256" key="9">
    <source>
        <dbReference type="HAMAP-Rule" id="MF_03115"/>
    </source>
</evidence>
<keyword evidence="4 9" id="KW-0963">Cytoplasm</keyword>
<feature type="binding site" evidence="9">
    <location>
        <position position="265"/>
    </location>
    <ligand>
        <name>[4Fe-4S] cluster</name>
        <dbReference type="ChEBI" id="CHEBI:49883"/>
    </ligand>
</feature>
<evidence type="ECO:0000256" key="6">
    <source>
        <dbReference type="ARBA" id="ARBA00023004"/>
    </source>
</evidence>
<comment type="subcellular location">
    <subcellularLocation>
        <location evidence="9">Cytoplasm</location>
    </subcellularLocation>
    <subcellularLocation>
        <location evidence="9">Mitochondrion intermembrane space</location>
    </subcellularLocation>
</comment>
<evidence type="ECO:0000256" key="2">
    <source>
        <dbReference type="ARBA" id="ARBA00008169"/>
    </source>
</evidence>
<feature type="domain" description="Anamorsin C-terminal" evidence="10">
    <location>
        <begin position="188"/>
        <end position="284"/>
    </location>
</feature>
<feature type="binding site" evidence="9">
    <location>
        <position position="205"/>
    </location>
    <ligand>
        <name>[2Fe-2S] cluster</name>
        <dbReference type="ChEBI" id="CHEBI:190135"/>
    </ligand>
</feature>
<dbReference type="InterPro" id="IPR007785">
    <property type="entry name" value="Anamorsin"/>
</dbReference>
<evidence type="ECO:0000256" key="1">
    <source>
        <dbReference type="ARBA" id="ARBA00001966"/>
    </source>
</evidence>
<dbReference type="Pfam" id="PF05093">
    <property type="entry name" value="CIAPIN1"/>
    <property type="match status" value="1"/>
</dbReference>
<feature type="binding site" evidence="9">
    <location>
        <position position="193"/>
    </location>
    <ligand>
        <name>[2Fe-2S] cluster</name>
        <dbReference type="ChEBI" id="CHEBI:190135"/>
    </ligand>
</feature>
<dbReference type="GO" id="GO:0051537">
    <property type="term" value="F:2 iron, 2 sulfur cluster binding"/>
    <property type="evidence" value="ECO:0007669"/>
    <property type="project" value="UniProtKB-UniRule"/>
</dbReference>
<comment type="domain">
    <text evidence="9">The N-terminal domain has structural similarity with S-adenosyl-L-methionine-dependent methyltransferases, but does not bind S-adenosyl-L-methionine. It is required for correct assembly of the 2 Fe-S clusters.</text>
</comment>
<proteinExistence type="inferred from homology"/>
<dbReference type="GO" id="GO:0046872">
    <property type="term" value="F:metal ion binding"/>
    <property type="evidence" value="ECO:0007669"/>
    <property type="project" value="UniProtKB-KW"/>
</dbReference>
<evidence type="ECO:0000313" key="13">
    <source>
        <dbReference type="Proteomes" id="UP000235392"/>
    </source>
</evidence>
<dbReference type="PANTHER" id="PTHR13273">
    <property type="entry name" value="ANAMORSIN"/>
    <property type="match status" value="1"/>
</dbReference>
<feature type="short sequence motif" description="Cx2C motif 1" evidence="9">
    <location>
        <begin position="254"/>
        <end position="257"/>
    </location>
</feature>
<dbReference type="GO" id="GO:0005758">
    <property type="term" value="C:mitochondrial intermembrane space"/>
    <property type="evidence" value="ECO:0007669"/>
    <property type="project" value="UniProtKB-SubCell"/>
</dbReference>
<dbReference type="InterPro" id="IPR031838">
    <property type="entry name" value="Dre2_N"/>
</dbReference>
<keyword evidence="9" id="KW-0001">2Fe-2S</keyword>
<feature type="binding site" evidence="9">
    <location>
        <position position="202"/>
    </location>
    <ligand>
        <name>[2Fe-2S] cluster</name>
        <dbReference type="ChEBI" id="CHEBI:190135"/>
    </ligand>
</feature>
<dbReference type="Pfam" id="PF16803">
    <property type="entry name" value="DRE2_N"/>
    <property type="match status" value="1"/>
</dbReference>
<comment type="caution">
    <text evidence="9">Lacks conserved residue(s) required for the propagation of feature annotation.</text>
</comment>
<keyword evidence="8 9" id="KW-0496">Mitochondrion</keyword>
<feature type="binding site" evidence="9">
    <location>
        <position position="254"/>
    </location>
    <ligand>
        <name>[4Fe-4S] cluster</name>
        <dbReference type="ChEBI" id="CHEBI:49883"/>
    </ligand>
</feature>
<comment type="domain">
    <text evidence="9">The C-terminal domain binds 2 Fe-S clusters but is otherwise mostly in an intrinsically disordered conformation.</text>
</comment>
<keyword evidence="5 9" id="KW-0479">Metal-binding</keyword>
<dbReference type="InterPro" id="IPR046408">
    <property type="entry name" value="CIAPIN1"/>
</dbReference>
<dbReference type="Proteomes" id="UP000235392">
    <property type="component" value="Unassembled WGS sequence"/>
</dbReference>
<protein>
    <submittedName>
        <fullName evidence="12">Uncharacterized protein</fullName>
    </submittedName>
</protein>
<keyword evidence="7 9" id="KW-0411">Iron-sulfur</keyword>
<dbReference type="AlphaFoldDB" id="A0A2N5SEG8"/>
<dbReference type="EMBL" id="PGCI01000917">
    <property type="protein sequence ID" value="PLW11599.1"/>
    <property type="molecule type" value="Genomic_DNA"/>
</dbReference>
<organism evidence="12 13">
    <name type="scientific">Puccinia coronata f. sp. avenae</name>
    <dbReference type="NCBI Taxonomy" id="200324"/>
    <lineage>
        <taxon>Eukaryota</taxon>
        <taxon>Fungi</taxon>
        <taxon>Dikarya</taxon>
        <taxon>Basidiomycota</taxon>
        <taxon>Pucciniomycotina</taxon>
        <taxon>Pucciniomycetes</taxon>
        <taxon>Pucciniales</taxon>
        <taxon>Pucciniaceae</taxon>
        <taxon>Puccinia</taxon>
    </lineage>
</organism>
<dbReference type="GO" id="GO:0016226">
    <property type="term" value="P:iron-sulfur cluster assembly"/>
    <property type="evidence" value="ECO:0007669"/>
    <property type="project" value="UniProtKB-UniRule"/>
</dbReference>
<evidence type="ECO:0000256" key="3">
    <source>
        <dbReference type="ARBA" id="ARBA00022485"/>
    </source>
</evidence>
<comment type="domain">
    <text evidence="9">The twin Cx2C motifs are involved in the recognition by the mitochondrial MIA40-ERV1 disulfide relay system. The formation of 2 disulfide bonds in the Cx2C motifs through dithiol/disulfide exchange reactions effectively traps the protein in the mitochondrial intermembrane space.</text>
</comment>